<gene>
    <name evidence="13" type="ORF">B0H15DRAFT_957687</name>
</gene>
<organism evidence="13 14">
    <name type="scientific">Mycena belliarum</name>
    <dbReference type="NCBI Taxonomy" id="1033014"/>
    <lineage>
        <taxon>Eukaryota</taxon>
        <taxon>Fungi</taxon>
        <taxon>Dikarya</taxon>
        <taxon>Basidiomycota</taxon>
        <taxon>Agaricomycotina</taxon>
        <taxon>Agaricomycetes</taxon>
        <taxon>Agaricomycetidae</taxon>
        <taxon>Agaricales</taxon>
        <taxon>Marasmiineae</taxon>
        <taxon>Mycenaceae</taxon>
        <taxon>Mycena</taxon>
    </lineage>
</organism>
<keyword evidence="7 11" id="KW-0863">Zinc-finger</keyword>
<dbReference type="GO" id="GO:0061630">
    <property type="term" value="F:ubiquitin protein ligase activity"/>
    <property type="evidence" value="ECO:0007669"/>
    <property type="project" value="UniProtKB-EC"/>
</dbReference>
<dbReference type="EC" id="2.3.2.27" evidence="4"/>
<dbReference type="CDD" id="cd16449">
    <property type="entry name" value="RING-HC"/>
    <property type="match status" value="1"/>
</dbReference>
<feature type="domain" description="RING-type" evidence="12">
    <location>
        <begin position="398"/>
        <end position="437"/>
    </location>
</feature>
<proteinExistence type="predicted"/>
<dbReference type="SUPFAM" id="SSF57850">
    <property type="entry name" value="RING/U-box"/>
    <property type="match status" value="1"/>
</dbReference>
<evidence type="ECO:0000256" key="4">
    <source>
        <dbReference type="ARBA" id="ARBA00012483"/>
    </source>
</evidence>
<dbReference type="PROSITE" id="PS50089">
    <property type="entry name" value="ZF_RING_2"/>
    <property type="match status" value="1"/>
</dbReference>
<keyword evidence="8" id="KW-0833">Ubl conjugation pathway</keyword>
<keyword evidence="10" id="KW-0472">Membrane</keyword>
<keyword evidence="9" id="KW-0862">Zinc</keyword>
<keyword evidence="14" id="KW-1185">Reference proteome</keyword>
<comment type="catalytic activity">
    <reaction evidence="1">
        <text>S-ubiquitinyl-[E2 ubiquitin-conjugating enzyme]-L-cysteine + [acceptor protein]-L-lysine = [E2 ubiquitin-conjugating enzyme]-L-cysteine + N(6)-ubiquitinyl-[acceptor protein]-L-lysine.</text>
        <dbReference type="EC" id="2.3.2.27"/>
    </reaction>
</comment>
<evidence type="ECO:0000256" key="1">
    <source>
        <dbReference type="ARBA" id="ARBA00000900"/>
    </source>
</evidence>
<evidence type="ECO:0000256" key="11">
    <source>
        <dbReference type="PROSITE-ProRule" id="PRU00175"/>
    </source>
</evidence>
<dbReference type="GO" id="GO:0006511">
    <property type="term" value="P:ubiquitin-dependent protein catabolic process"/>
    <property type="evidence" value="ECO:0007669"/>
    <property type="project" value="InterPro"/>
</dbReference>
<evidence type="ECO:0000256" key="3">
    <source>
        <dbReference type="ARBA" id="ARBA00004906"/>
    </source>
</evidence>
<evidence type="ECO:0000313" key="14">
    <source>
        <dbReference type="Proteomes" id="UP001222325"/>
    </source>
</evidence>
<dbReference type="GO" id="GO:0008270">
    <property type="term" value="F:zinc ion binding"/>
    <property type="evidence" value="ECO:0007669"/>
    <property type="project" value="UniProtKB-KW"/>
</dbReference>
<evidence type="ECO:0000256" key="7">
    <source>
        <dbReference type="ARBA" id="ARBA00022771"/>
    </source>
</evidence>
<dbReference type="InterPro" id="IPR017907">
    <property type="entry name" value="Znf_RING_CS"/>
</dbReference>
<dbReference type="AlphaFoldDB" id="A0AAD6TQM8"/>
<dbReference type="InterPro" id="IPR045103">
    <property type="entry name" value="RNF5/RNF185-like"/>
</dbReference>
<dbReference type="Pfam" id="PF13923">
    <property type="entry name" value="zf-C3HC4_2"/>
    <property type="match status" value="1"/>
</dbReference>
<evidence type="ECO:0000256" key="8">
    <source>
        <dbReference type="ARBA" id="ARBA00022786"/>
    </source>
</evidence>
<name>A0AAD6TQM8_9AGAR</name>
<dbReference type="Gene3D" id="3.30.40.10">
    <property type="entry name" value="Zinc/RING finger domain, C3HC4 (zinc finger)"/>
    <property type="match status" value="1"/>
</dbReference>
<dbReference type="SMART" id="SM00184">
    <property type="entry name" value="RING"/>
    <property type="match status" value="1"/>
</dbReference>
<dbReference type="EMBL" id="JARJCN010000129">
    <property type="protein sequence ID" value="KAJ7070431.1"/>
    <property type="molecule type" value="Genomic_DNA"/>
</dbReference>
<evidence type="ECO:0000256" key="10">
    <source>
        <dbReference type="ARBA" id="ARBA00023136"/>
    </source>
</evidence>
<dbReference type="GO" id="GO:0005783">
    <property type="term" value="C:endoplasmic reticulum"/>
    <property type="evidence" value="ECO:0007669"/>
    <property type="project" value="InterPro"/>
</dbReference>
<dbReference type="InterPro" id="IPR001841">
    <property type="entry name" value="Znf_RING"/>
</dbReference>
<evidence type="ECO:0000256" key="6">
    <source>
        <dbReference type="ARBA" id="ARBA00022723"/>
    </source>
</evidence>
<dbReference type="PROSITE" id="PS00518">
    <property type="entry name" value="ZF_RING_1"/>
    <property type="match status" value="1"/>
</dbReference>
<comment type="pathway">
    <text evidence="3">Protein modification; protein ubiquitination.</text>
</comment>
<evidence type="ECO:0000313" key="13">
    <source>
        <dbReference type="EMBL" id="KAJ7070431.1"/>
    </source>
</evidence>
<reference evidence="13" key="1">
    <citation type="submission" date="2023-03" db="EMBL/GenBank/DDBJ databases">
        <title>Massive genome expansion in bonnet fungi (Mycena s.s.) driven by repeated elements and novel gene families across ecological guilds.</title>
        <authorList>
            <consortium name="Lawrence Berkeley National Laboratory"/>
            <person name="Harder C.B."/>
            <person name="Miyauchi S."/>
            <person name="Viragh M."/>
            <person name="Kuo A."/>
            <person name="Thoen E."/>
            <person name="Andreopoulos B."/>
            <person name="Lu D."/>
            <person name="Skrede I."/>
            <person name="Drula E."/>
            <person name="Henrissat B."/>
            <person name="Morin E."/>
            <person name="Kohler A."/>
            <person name="Barry K."/>
            <person name="LaButti K."/>
            <person name="Morin E."/>
            <person name="Salamov A."/>
            <person name="Lipzen A."/>
            <person name="Mereny Z."/>
            <person name="Hegedus B."/>
            <person name="Baldrian P."/>
            <person name="Stursova M."/>
            <person name="Weitz H."/>
            <person name="Taylor A."/>
            <person name="Grigoriev I.V."/>
            <person name="Nagy L.G."/>
            <person name="Martin F."/>
            <person name="Kauserud H."/>
        </authorList>
    </citation>
    <scope>NUCLEOTIDE SEQUENCE</scope>
    <source>
        <strain evidence="13">CBHHK173m</strain>
    </source>
</reference>
<dbReference type="PANTHER" id="PTHR12313">
    <property type="entry name" value="E3 UBIQUITIN-PROTEIN LIGASE RNF5-RELATED"/>
    <property type="match status" value="1"/>
</dbReference>
<comment type="subcellular location">
    <subcellularLocation>
        <location evidence="2">Endomembrane system</location>
    </subcellularLocation>
</comment>
<comment type="caution">
    <text evidence="13">The sequence shown here is derived from an EMBL/GenBank/DDBJ whole genome shotgun (WGS) entry which is preliminary data.</text>
</comment>
<evidence type="ECO:0000256" key="9">
    <source>
        <dbReference type="ARBA" id="ARBA00022833"/>
    </source>
</evidence>
<evidence type="ECO:0000259" key="12">
    <source>
        <dbReference type="PROSITE" id="PS50089"/>
    </source>
</evidence>
<evidence type="ECO:0000256" key="5">
    <source>
        <dbReference type="ARBA" id="ARBA00022679"/>
    </source>
</evidence>
<dbReference type="Proteomes" id="UP001222325">
    <property type="component" value="Unassembled WGS sequence"/>
</dbReference>
<protein>
    <recommendedName>
        <fullName evidence="4">RING-type E3 ubiquitin transferase</fullName>
        <ecNumber evidence="4">2.3.2.27</ecNumber>
    </recommendedName>
</protein>
<keyword evidence="6" id="KW-0479">Metal-binding</keyword>
<keyword evidence="5" id="KW-0808">Transferase</keyword>
<evidence type="ECO:0000256" key="2">
    <source>
        <dbReference type="ARBA" id="ARBA00004308"/>
    </source>
</evidence>
<accession>A0AAD6TQM8</accession>
<sequence>MIVPTNDDLVDWMHDLASLTLPRVRALAAARTPPWTLSEKRIRKLRGMGNANAALVTPSACDSRKELHRAMTMKRIPEVETSEGLALALDSYLGTEATLLGCIYENNQDTLSWYYELYAANKGPNASQNIVVSSIFSKDVRGPVLVVKNGPAPALYSADIERTGLVAALWYYHKSGRDPKTLYHSCTFVICSIFRGLEGCPVRGYNPLKPDGRKLSHAMYPTTTDAVIRRIKSAVSNTDAPLLCDGLLFPTGTAAPQRVPVPSGADAYMPWLNPTPRAENITHEMVTVPINVNKDGVEREAMMTVLYMDQTDLDHPINMAIAQIGGAPPWRGNILVLLWDGEGPELKSMETADEVGAAECVKALVYDVLAAAQPFDVDVWVNVQEIEDMKRKTGHFECSICLETFYKPVLTLCIHRFCFACLMRWLRLGDLTCPYCKDPLLEPPIRDNGFEMELVDAITGKTVEKSPTQPGKAVAGRGNYTWDGIDFPNS</sequence>
<dbReference type="InterPro" id="IPR013083">
    <property type="entry name" value="Znf_RING/FYVE/PHD"/>
</dbReference>